<dbReference type="Gene3D" id="1.10.443.10">
    <property type="entry name" value="Intergrase catalytic core"/>
    <property type="match status" value="1"/>
</dbReference>
<evidence type="ECO:0000256" key="2">
    <source>
        <dbReference type="ARBA" id="ARBA00023125"/>
    </source>
</evidence>
<dbReference type="Pfam" id="PF00589">
    <property type="entry name" value="Phage_integrase"/>
    <property type="match status" value="1"/>
</dbReference>
<proteinExistence type="inferred from homology"/>
<dbReference type="PANTHER" id="PTHR30349">
    <property type="entry name" value="PHAGE INTEGRASE-RELATED"/>
    <property type="match status" value="1"/>
</dbReference>
<dbReference type="GO" id="GO:0015074">
    <property type="term" value="P:DNA integration"/>
    <property type="evidence" value="ECO:0007669"/>
    <property type="project" value="InterPro"/>
</dbReference>
<dbReference type="GO" id="GO:0006310">
    <property type="term" value="P:DNA recombination"/>
    <property type="evidence" value="ECO:0007669"/>
    <property type="project" value="UniProtKB-KW"/>
</dbReference>
<keyword evidence="6" id="KW-1185">Reference proteome</keyword>
<dbReference type="RefSeq" id="WP_184018160.1">
    <property type="nucleotide sequence ID" value="NZ_JACHFD010000008.1"/>
</dbReference>
<name>A0A840V3V7_9BACT</name>
<accession>A0A840V3V7</accession>
<sequence>MYHGSCLTDETHAPSLHSDRFTKAFRSYARAAGYGDETIRTYFLWIDRFRASGHSGKQGGEKDFLQDYALTRKLSPSSQIQGRAALELLCRFLDRPKPDWGVNLRRQPMRLPRICSQNEISRILDSLDCEYRLIAGLLYGCGLRISEAVSLRLEDFDLEKGILYVRKAKGRRSRNLPLAHRILKDLRATAARAQAEWSDLVHQDDWVGVRADGSKRMSDFWLFPGRRRKNELHPHRHKATFQHAIGEVIRDLGLASGVASHSLRHSFATHHLEAGTDVRTIQELLGHRSIATTMVYTHVSPTHLLSVKSPFDSL</sequence>
<evidence type="ECO:0000256" key="3">
    <source>
        <dbReference type="ARBA" id="ARBA00023172"/>
    </source>
</evidence>
<dbReference type="InterPro" id="IPR010998">
    <property type="entry name" value="Integrase_recombinase_N"/>
</dbReference>
<evidence type="ECO:0000313" key="6">
    <source>
        <dbReference type="Proteomes" id="UP000557717"/>
    </source>
</evidence>
<evidence type="ECO:0000313" key="5">
    <source>
        <dbReference type="EMBL" id="MBB5351736.1"/>
    </source>
</evidence>
<dbReference type="AlphaFoldDB" id="A0A840V3V7"/>
<dbReference type="InterPro" id="IPR050090">
    <property type="entry name" value="Tyrosine_recombinase_XerCD"/>
</dbReference>
<dbReference type="PANTHER" id="PTHR30349:SF64">
    <property type="entry name" value="PROPHAGE INTEGRASE INTD-RELATED"/>
    <property type="match status" value="1"/>
</dbReference>
<gene>
    <name evidence="5" type="ORF">HNR46_001975</name>
</gene>
<evidence type="ECO:0000259" key="4">
    <source>
        <dbReference type="PROSITE" id="PS51898"/>
    </source>
</evidence>
<dbReference type="InterPro" id="IPR002104">
    <property type="entry name" value="Integrase_catalytic"/>
</dbReference>
<dbReference type="InterPro" id="IPR011010">
    <property type="entry name" value="DNA_brk_join_enz"/>
</dbReference>
<dbReference type="EMBL" id="JACHFD010000008">
    <property type="protein sequence ID" value="MBB5351736.1"/>
    <property type="molecule type" value="Genomic_DNA"/>
</dbReference>
<organism evidence="5 6">
    <name type="scientific">Haloferula luteola</name>
    <dbReference type="NCBI Taxonomy" id="595692"/>
    <lineage>
        <taxon>Bacteria</taxon>
        <taxon>Pseudomonadati</taxon>
        <taxon>Verrucomicrobiota</taxon>
        <taxon>Verrucomicrobiia</taxon>
        <taxon>Verrucomicrobiales</taxon>
        <taxon>Verrucomicrobiaceae</taxon>
        <taxon>Haloferula</taxon>
    </lineage>
</organism>
<dbReference type="GO" id="GO:0003677">
    <property type="term" value="F:DNA binding"/>
    <property type="evidence" value="ECO:0007669"/>
    <property type="project" value="UniProtKB-KW"/>
</dbReference>
<dbReference type="SUPFAM" id="SSF56349">
    <property type="entry name" value="DNA breaking-rejoining enzymes"/>
    <property type="match status" value="1"/>
</dbReference>
<keyword evidence="3" id="KW-0233">DNA recombination</keyword>
<dbReference type="InterPro" id="IPR013762">
    <property type="entry name" value="Integrase-like_cat_sf"/>
</dbReference>
<reference evidence="5 6" key="1">
    <citation type="submission" date="2020-08" db="EMBL/GenBank/DDBJ databases">
        <title>Genomic Encyclopedia of Type Strains, Phase IV (KMG-IV): sequencing the most valuable type-strain genomes for metagenomic binning, comparative biology and taxonomic classification.</title>
        <authorList>
            <person name="Goeker M."/>
        </authorList>
    </citation>
    <scope>NUCLEOTIDE SEQUENCE [LARGE SCALE GENOMIC DNA]</scope>
    <source>
        <strain evidence="5 6">YC6886</strain>
    </source>
</reference>
<keyword evidence="2" id="KW-0238">DNA-binding</keyword>
<comment type="caution">
    <text evidence="5">The sequence shown here is derived from an EMBL/GenBank/DDBJ whole genome shotgun (WGS) entry which is preliminary data.</text>
</comment>
<dbReference type="Proteomes" id="UP000557717">
    <property type="component" value="Unassembled WGS sequence"/>
</dbReference>
<comment type="similarity">
    <text evidence="1">Belongs to the 'phage' integrase family.</text>
</comment>
<feature type="domain" description="Tyr recombinase" evidence="4">
    <location>
        <begin position="110"/>
        <end position="309"/>
    </location>
</feature>
<evidence type="ECO:0000256" key="1">
    <source>
        <dbReference type="ARBA" id="ARBA00008857"/>
    </source>
</evidence>
<dbReference type="Gene3D" id="1.10.150.130">
    <property type="match status" value="1"/>
</dbReference>
<protein>
    <submittedName>
        <fullName evidence="5">Integrase</fullName>
    </submittedName>
</protein>
<dbReference type="PROSITE" id="PS51898">
    <property type="entry name" value="TYR_RECOMBINASE"/>
    <property type="match status" value="1"/>
</dbReference>